<organism evidence="8 9">
    <name type="scientific">Ornithinibacter aureus</name>
    <dbReference type="NCBI Taxonomy" id="622664"/>
    <lineage>
        <taxon>Bacteria</taxon>
        <taxon>Bacillati</taxon>
        <taxon>Actinomycetota</taxon>
        <taxon>Actinomycetes</taxon>
        <taxon>Micrococcales</taxon>
        <taxon>Intrasporangiaceae</taxon>
        <taxon>Ornithinibacter</taxon>
    </lineage>
</organism>
<dbReference type="InterPro" id="IPR022907">
    <property type="entry name" value="VapC_family"/>
</dbReference>
<protein>
    <recommendedName>
        <fullName evidence="6">Ribonuclease VapC</fullName>
        <shortName evidence="6">RNase VapC</shortName>
        <ecNumber evidence="6">3.1.-.-</ecNumber>
    </recommendedName>
    <alternativeName>
        <fullName evidence="6">Toxin VapC</fullName>
    </alternativeName>
</protein>
<feature type="binding site" evidence="6">
    <location>
        <position position="7"/>
    </location>
    <ligand>
        <name>Mg(2+)</name>
        <dbReference type="ChEBI" id="CHEBI:18420"/>
    </ligand>
</feature>
<comment type="similarity">
    <text evidence="6">Belongs to the PINc/VapC protein family.</text>
</comment>
<keyword evidence="3 6" id="KW-0479">Metal-binding</keyword>
<dbReference type="SUPFAM" id="SSF88723">
    <property type="entry name" value="PIN domain-like"/>
    <property type="match status" value="1"/>
</dbReference>
<keyword evidence="9" id="KW-1185">Reference proteome</keyword>
<reference evidence="9" key="1">
    <citation type="journal article" date="2019" name="Int. J. Syst. Evol. Microbiol.">
        <title>The Global Catalogue of Microorganisms (GCM) 10K type strain sequencing project: providing services to taxonomists for standard genome sequencing and annotation.</title>
        <authorList>
            <consortium name="The Broad Institute Genomics Platform"/>
            <consortium name="The Broad Institute Genome Sequencing Center for Infectious Disease"/>
            <person name="Wu L."/>
            <person name="Ma J."/>
        </authorList>
    </citation>
    <scope>NUCLEOTIDE SEQUENCE [LARGE SCALE GENOMIC DNA]</scope>
    <source>
        <strain evidence="9">JCM 17738</strain>
    </source>
</reference>
<dbReference type="InterPro" id="IPR002716">
    <property type="entry name" value="PIN_dom"/>
</dbReference>
<dbReference type="RefSeq" id="WP_159901840.1">
    <property type="nucleotide sequence ID" value="NZ_BAABFX010000048.1"/>
</dbReference>
<feature type="domain" description="PIN" evidence="7">
    <location>
        <begin position="5"/>
        <end position="113"/>
    </location>
</feature>
<keyword evidence="1 6" id="KW-1277">Toxin-antitoxin system</keyword>
<keyword evidence="5 6" id="KW-0460">Magnesium</keyword>
<evidence type="ECO:0000259" key="7">
    <source>
        <dbReference type="Pfam" id="PF01850"/>
    </source>
</evidence>
<evidence type="ECO:0000313" key="9">
    <source>
        <dbReference type="Proteomes" id="UP001500390"/>
    </source>
</evidence>
<evidence type="ECO:0000256" key="1">
    <source>
        <dbReference type="ARBA" id="ARBA00022649"/>
    </source>
</evidence>
<evidence type="ECO:0000256" key="2">
    <source>
        <dbReference type="ARBA" id="ARBA00022722"/>
    </source>
</evidence>
<dbReference type="EMBL" id="BAABFX010000048">
    <property type="protein sequence ID" value="GAA4402594.1"/>
    <property type="molecule type" value="Genomic_DNA"/>
</dbReference>
<evidence type="ECO:0000256" key="4">
    <source>
        <dbReference type="ARBA" id="ARBA00022801"/>
    </source>
</evidence>
<keyword evidence="2 6" id="KW-0540">Nuclease</keyword>
<keyword evidence="4 6" id="KW-0378">Hydrolase</keyword>
<evidence type="ECO:0000256" key="3">
    <source>
        <dbReference type="ARBA" id="ARBA00022723"/>
    </source>
</evidence>
<evidence type="ECO:0000256" key="6">
    <source>
        <dbReference type="HAMAP-Rule" id="MF_00265"/>
    </source>
</evidence>
<gene>
    <name evidence="6" type="primary">vapC</name>
    <name evidence="8" type="ORF">GCM10023153_31790</name>
</gene>
<name>A0ABP8KAF1_9MICO</name>
<evidence type="ECO:0000256" key="5">
    <source>
        <dbReference type="ARBA" id="ARBA00022842"/>
    </source>
</evidence>
<sequence>MIHSLLDASAVLAFLNDEPGADVVEAALIAGAACSAVNYSEVAQKIRHADVDWVPVAGLLSSFTLEVVPMTQEDAVAAADLWAPGTPLSLADRVCLATADRLGVPVLTADMAWGDADGIRQIR</sequence>
<dbReference type="Pfam" id="PF01850">
    <property type="entry name" value="PIN"/>
    <property type="match status" value="1"/>
</dbReference>
<accession>A0ABP8KAF1</accession>
<dbReference type="InterPro" id="IPR029060">
    <property type="entry name" value="PIN-like_dom_sf"/>
</dbReference>
<dbReference type="Proteomes" id="UP001500390">
    <property type="component" value="Unassembled WGS sequence"/>
</dbReference>
<feature type="binding site" evidence="6">
    <location>
        <position position="92"/>
    </location>
    <ligand>
        <name>Mg(2+)</name>
        <dbReference type="ChEBI" id="CHEBI:18420"/>
    </ligand>
</feature>
<comment type="caution">
    <text evidence="8">The sequence shown here is derived from an EMBL/GenBank/DDBJ whole genome shotgun (WGS) entry which is preliminary data.</text>
</comment>
<keyword evidence="6" id="KW-0800">Toxin</keyword>
<dbReference type="CDD" id="cd18682">
    <property type="entry name" value="PIN_VapC-like"/>
    <property type="match status" value="1"/>
</dbReference>
<dbReference type="HAMAP" id="MF_00265">
    <property type="entry name" value="VapC_Nob1"/>
    <property type="match status" value="1"/>
</dbReference>
<dbReference type="Gene3D" id="3.40.50.1010">
    <property type="entry name" value="5'-nuclease"/>
    <property type="match status" value="1"/>
</dbReference>
<comment type="function">
    <text evidence="6">Toxic component of a toxin-antitoxin (TA) system. An RNase.</text>
</comment>
<comment type="cofactor">
    <cofactor evidence="6">
        <name>Mg(2+)</name>
        <dbReference type="ChEBI" id="CHEBI:18420"/>
    </cofactor>
</comment>
<dbReference type="EC" id="3.1.-.-" evidence="6"/>
<proteinExistence type="inferred from homology"/>
<evidence type="ECO:0000313" key="8">
    <source>
        <dbReference type="EMBL" id="GAA4402594.1"/>
    </source>
</evidence>